<keyword evidence="1" id="KW-0472">Membrane</keyword>
<dbReference type="InterPro" id="IPR002109">
    <property type="entry name" value="Glutaredoxin"/>
</dbReference>
<dbReference type="KEGG" id="samy:DB32_007051"/>
<dbReference type="PANTHER" id="PTHR34386">
    <property type="entry name" value="GLUTAREDOXIN"/>
    <property type="match status" value="1"/>
</dbReference>
<organism evidence="3 4">
    <name type="scientific">Sandaracinus amylolyticus</name>
    <dbReference type="NCBI Taxonomy" id="927083"/>
    <lineage>
        <taxon>Bacteria</taxon>
        <taxon>Pseudomonadati</taxon>
        <taxon>Myxococcota</taxon>
        <taxon>Polyangia</taxon>
        <taxon>Polyangiales</taxon>
        <taxon>Sandaracinaceae</taxon>
        <taxon>Sandaracinus</taxon>
    </lineage>
</organism>
<evidence type="ECO:0000313" key="4">
    <source>
        <dbReference type="Proteomes" id="UP000034883"/>
    </source>
</evidence>
<dbReference type="PANTHER" id="PTHR34386:SF1">
    <property type="entry name" value="GLUTAREDOXIN-LIKE PROTEIN NRDH"/>
    <property type="match status" value="1"/>
</dbReference>
<dbReference type="CDD" id="cd02976">
    <property type="entry name" value="NrdH"/>
    <property type="match status" value="1"/>
</dbReference>
<keyword evidence="4" id="KW-1185">Reference proteome</keyword>
<gene>
    <name evidence="3" type="ORF">DB32_007051</name>
</gene>
<sequence>MSPGPSAGRRSPAIWIGVALVAIGGVIVSAAAATRGGRGHTDPVAIAPEADAHAAHEAHEAHAVPATLADASRVVSIEMYSAAWCQACSRAKAWMRDQGITYHEVDVDRRAGALAQLQMLNPRRSLPTFDVDGQVLVGFEEARLRAAIDDAARRR</sequence>
<name>A0A0F6W8C7_9BACT</name>
<dbReference type="InterPro" id="IPR036249">
    <property type="entry name" value="Thioredoxin-like_sf"/>
</dbReference>
<reference evidence="3 4" key="1">
    <citation type="submission" date="2015-03" db="EMBL/GenBank/DDBJ databases">
        <title>Genome assembly of Sandaracinus amylolyticus DSM 53668.</title>
        <authorList>
            <person name="Sharma G."/>
            <person name="Subramanian S."/>
        </authorList>
    </citation>
    <scope>NUCLEOTIDE SEQUENCE [LARGE SCALE GENOMIC DNA]</scope>
    <source>
        <strain evidence="3 4">DSM 53668</strain>
    </source>
</reference>
<dbReference type="STRING" id="927083.DB32_007051"/>
<dbReference type="Gene3D" id="3.40.30.10">
    <property type="entry name" value="Glutaredoxin"/>
    <property type="match status" value="1"/>
</dbReference>
<protein>
    <recommendedName>
        <fullName evidence="2">Glutaredoxin domain-containing protein</fullName>
    </recommendedName>
</protein>
<dbReference type="GO" id="GO:0009055">
    <property type="term" value="F:electron transfer activity"/>
    <property type="evidence" value="ECO:0007669"/>
    <property type="project" value="TreeGrafter"/>
</dbReference>
<feature type="domain" description="Glutaredoxin" evidence="2">
    <location>
        <begin position="77"/>
        <end position="135"/>
    </location>
</feature>
<evidence type="ECO:0000259" key="2">
    <source>
        <dbReference type="Pfam" id="PF00462"/>
    </source>
</evidence>
<dbReference type="EMBL" id="CP011125">
    <property type="protein sequence ID" value="AKF09902.1"/>
    <property type="molecule type" value="Genomic_DNA"/>
</dbReference>
<dbReference type="Pfam" id="PF00462">
    <property type="entry name" value="Glutaredoxin"/>
    <property type="match status" value="1"/>
</dbReference>
<dbReference type="RefSeq" id="WP_053236909.1">
    <property type="nucleotide sequence ID" value="NZ_CP011125.1"/>
</dbReference>
<dbReference type="AlphaFoldDB" id="A0A0F6W8C7"/>
<evidence type="ECO:0000256" key="1">
    <source>
        <dbReference type="SAM" id="Phobius"/>
    </source>
</evidence>
<feature type="transmembrane region" description="Helical" evidence="1">
    <location>
        <begin position="12"/>
        <end position="33"/>
    </location>
</feature>
<evidence type="ECO:0000313" key="3">
    <source>
        <dbReference type="EMBL" id="AKF09902.1"/>
    </source>
</evidence>
<keyword evidence="1" id="KW-0812">Transmembrane</keyword>
<proteinExistence type="predicted"/>
<dbReference type="Proteomes" id="UP000034883">
    <property type="component" value="Chromosome"/>
</dbReference>
<dbReference type="SUPFAM" id="SSF52833">
    <property type="entry name" value="Thioredoxin-like"/>
    <property type="match status" value="1"/>
</dbReference>
<dbReference type="OrthoDB" id="9814618at2"/>
<dbReference type="GO" id="GO:0045454">
    <property type="term" value="P:cell redox homeostasis"/>
    <property type="evidence" value="ECO:0007669"/>
    <property type="project" value="TreeGrafter"/>
</dbReference>
<keyword evidence="1" id="KW-1133">Transmembrane helix</keyword>
<dbReference type="InterPro" id="IPR051548">
    <property type="entry name" value="Grx-like_ET"/>
</dbReference>
<dbReference type="PROSITE" id="PS51354">
    <property type="entry name" value="GLUTAREDOXIN_2"/>
    <property type="match status" value="1"/>
</dbReference>
<accession>A0A0F6W8C7</accession>